<dbReference type="InterPro" id="IPR023885">
    <property type="entry name" value="4Fe4S-binding_SPASM_dom"/>
</dbReference>
<gene>
    <name evidence="2" type="ORF">Dpo_19c00050</name>
</gene>
<accession>S0FRC7</accession>
<name>S0FRC7_9BACT</name>
<protein>
    <submittedName>
        <fullName evidence="2">Radical SAM domain-containing protein</fullName>
    </submittedName>
</protein>
<dbReference type="CDD" id="cd21123">
    <property type="entry name" value="SPASM_MftC-like"/>
    <property type="match status" value="1"/>
</dbReference>
<dbReference type="OrthoDB" id="9782387at2"/>
<dbReference type="InterPro" id="IPR050377">
    <property type="entry name" value="Radical_SAM_PqqE_MftC-like"/>
</dbReference>
<organism evidence="2 3">
    <name type="scientific">Desulfotignum phosphitoxidans DSM 13687</name>
    <dbReference type="NCBI Taxonomy" id="1286635"/>
    <lineage>
        <taxon>Bacteria</taxon>
        <taxon>Pseudomonadati</taxon>
        <taxon>Thermodesulfobacteriota</taxon>
        <taxon>Desulfobacteria</taxon>
        <taxon>Desulfobacterales</taxon>
        <taxon>Desulfobacteraceae</taxon>
        <taxon>Desulfotignum</taxon>
    </lineage>
</organism>
<evidence type="ECO:0000313" key="2">
    <source>
        <dbReference type="EMBL" id="EMS77230.1"/>
    </source>
</evidence>
<dbReference type="EMBL" id="APJX01000019">
    <property type="protein sequence ID" value="EMS77230.1"/>
    <property type="molecule type" value="Genomic_DNA"/>
</dbReference>
<proteinExistence type="predicted"/>
<dbReference type="Proteomes" id="UP000014216">
    <property type="component" value="Unassembled WGS sequence"/>
</dbReference>
<dbReference type="Pfam" id="PF13186">
    <property type="entry name" value="SPASM"/>
    <property type="match status" value="1"/>
</dbReference>
<keyword evidence="3" id="KW-1185">Reference proteome</keyword>
<dbReference type="GO" id="GO:0006783">
    <property type="term" value="P:heme biosynthetic process"/>
    <property type="evidence" value="ECO:0007669"/>
    <property type="project" value="TreeGrafter"/>
</dbReference>
<evidence type="ECO:0000313" key="3">
    <source>
        <dbReference type="Proteomes" id="UP000014216"/>
    </source>
</evidence>
<evidence type="ECO:0000259" key="1">
    <source>
        <dbReference type="Pfam" id="PF13186"/>
    </source>
</evidence>
<dbReference type="InterPro" id="IPR058240">
    <property type="entry name" value="rSAM_sf"/>
</dbReference>
<dbReference type="AlphaFoldDB" id="S0FRC7"/>
<dbReference type="Gene3D" id="3.20.20.70">
    <property type="entry name" value="Aldolase class I"/>
    <property type="match status" value="1"/>
</dbReference>
<comment type="caution">
    <text evidence="2">The sequence shown here is derived from an EMBL/GenBank/DDBJ whole genome shotgun (WGS) entry which is preliminary data.</text>
</comment>
<dbReference type="PANTHER" id="PTHR11228">
    <property type="entry name" value="RADICAL SAM DOMAIN PROTEIN"/>
    <property type="match status" value="1"/>
</dbReference>
<dbReference type="RefSeq" id="WP_006968754.1">
    <property type="nucleotide sequence ID" value="NZ_APJX01000019.1"/>
</dbReference>
<sequence length="227" mass="25664">MQVVQILGTIILKVGLRLSLTAHTVQGLPEIFELFEKEKLVKLYISHLNYSDAASKNFALETVQIRESMRFVIQKALTYMNDNSFTREIVTGNNEADGPFFYLLMQQEDTRKAKSIYERLSMTGGNSSGVRLANIDPLGEVHPDPFCRGISLGNVRQKPFSQIWQTTDHSFVVSLRGRKTKFLGRCGNCRFIDLCGGNSRARAFAHTGDWRGSDPMCYLTDEEISKK</sequence>
<dbReference type="InterPro" id="IPR013785">
    <property type="entry name" value="Aldolase_TIM"/>
</dbReference>
<feature type="domain" description="4Fe4S-binding SPASM" evidence="1">
    <location>
        <begin position="133"/>
        <end position="189"/>
    </location>
</feature>
<reference evidence="2 3" key="1">
    <citation type="journal article" date="2013" name="Genome Announc.">
        <title>Draft Genome Sequence of Desulfotignum phosphitoxidans DSM 13687 Strain FiPS-3.</title>
        <authorList>
            <person name="Poehlein A."/>
            <person name="Daniel R."/>
            <person name="Simeonova D.D."/>
        </authorList>
    </citation>
    <scope>NUCLEOTIDE SEQUENCE [LARGE SCALE GENOMIC DNA]</scope>
    <source>
        <strain evidence="2 3">DSM 13687</strain>
    </source>
</reference>
<dbReference type="SUPFAM" id="SSF102114">
    <property type="entry name" value="Radical SAM enzymes"/>
    <property type="match status" value="1"/>
</dbReference>
<dbReference type="PANTHER" id="PTHR11228:SF7">
    <property type="entry name" value="PQQA PEPTIDE CYCLASE"/>
    <property type="match status" value="1"/>
</dbReference>
<dbReference type="NCBIfam" id="TIGR04085">
    <property type="entry name" value="rSAM_more_4Fe4S"/>
    <property type="match status" value="1"/>
</dbReference>